<dbReference type="Proteomes" id="UP001159427">
    <property type="component" value="Unassembled WGS sequence"/>
</dbReference>
<dbReference type="InterPro" id="IPR036034">
    <property type="entry name" value="PDZ_sf"/>
</dbReference>
<feature type="domain" description="PDZ" evidence="1">
    <location>
        <begin position="25"/>
        <end position="48"/>
    </location>
</feature>
<dbReference type="EMBL" id="CALNXI010000651">
    <property type="protein sequence ID" value="CAH3030701.1"/>
    <property type="molecule type" value="Genomic_DNA"/>
</dbReference>
<keyword evidence="4" id="KW-1185">Reference proteome</keyword>
<evidence type="ECO:0000313" key="3">
    <source>
        <dbReference type="EMBL" id="CAH3030701.1"/>
    </source>
</evidence>
<dbReference type="PROSITE" id="PS50106">
    <property type="entry name" value="PDZ"/>
    <property type="match status" value="1"/>
</dbReference>
<protein>
    <recommendedName>
        <fullName evidence="1">PDZ domain-containing protein</fullName>
    </recommendedName>
</protein>
<name>A0ABN8MLV6_9CNID</name>
<dbReference type="EMBL" id="CALNXI010000651">
    <property type="protein sequence ID" value="CAH3030700.1"/>
    <property type="molecule type" value="Genomic_DNA"/>
</dbReference>
<comment type="caution">
    <text evidence="3">The sequence shown here is derived from an EMBL/GenBank/DDBJ whole genome shotgun (WGS) entry which is preliminary data.</text>
</comment>
<evidence type="ECO:0000313" key="4">
    <source>
        <dbReference type="Proteomes" id="UP001159427"/>
    </source>
</evidence>
<organism evidence="3 4">
    <name type="scientific">Porites evermanni</name>
    <dbReference type="NCBI Taxonomy" id="104178"/>
    <lineage>
        <taxon>Eukaryota</taxon>
        <taxon>Metazoa</taxon>
        <taxon>Cnidaria</taxon>
        <taxon>Anthozoa</taxon>
        <taxon>Hexacorallia</taxon>
        <taxon>Scleractinia</taxon>
        <taxon>Fungiina</taxon>
        <taxon>Poritidae</taxon>
        <taxon>Porites</taxon>
    </lineage>
</organism>
<reference evidence="3 4" key="1">
    <citation type="submission" date="2022-05" db="EMBL/GenBank/DDBJ databases">
        <authorList>
            <consortium name="Genoscope - CEA"/>
            <person name="William W."/>
        </authorList>
    </citation>
    <scope>NUCLEOTIDE SEQUENCE [LARGE SCALE GENOMIC DNA]</scope>
</reference>
<dbReference type="SUPFAM" id="SSF50156">
    <property type="entry name" value="PDZ domain-like"/>
    <property type="match status" value="1"/>
</dbReference>
<accession>A0ABN8MLV6</accession>
<dbReference type="InterPro" id="IPR001478">
    <property type="entry name" value="PDZ"/>
</dbReference>
<evidence type="ECO:0000313" key="2">
    <source>
        <dbReference type="EMBL" id="CAH3030700.1"/>
    </source>
</evidence>
<gene>
    <name evidence="2" type="ORF">PEVE_00038417</name>
    <name evidence="3" type="ORF">PEVE_00038418</name>
</gene>
<evidence type="ECO:0000259" key="1">
    <source>
        <dbReference type="PROSITE" id="PS50106"/>
    </source>
</evidence>
<feature type="non-terminal residue" evidence="3">
    <location>
        <position position="1"/>
    </location>
</feature>
<proteinExistence type="predicted"/>
<dbReference type="Gene3D" id="2.30.42.10">
    <property type="match status" value="1"/>
</dbReference>
<sequence>RLQVDIRDRHETEVINIKNCHSGLGELREGDQLLEVNGCSLHGVSNDK</sequence>